<feature type="compositionally biased region" description="Low complexity" evidence="5">
    <location>
        <begin position="828"/>
        <end position="847"/>
    </location>
</feature>
<evidence type="ECO:0000313" key="9">
    <source>
        <dbReference type="RefSeq" id="XP_031572401.1"/>
    </source>
</evidence>
<dbReference type="OrthoDB" id="10253954at2759"/>
<dbReference type="GeneID" id="116306474"/>
<dbReference type="InterPro" id="IPR000242">
    <property type="entry name" value="PTP_cat"/>
</dbReference>
<gene>
    <name evidence="9" type="primary">LOC116306474</name>
</gene>
<dbReference type="GO" id="GO:0005634">
    <property type="term" value="C:nucleus"/>
    <property type="evidence" value="ECO:0007669"/>
    <property type="project" value="TreeGrafter"/>
</dbReference>
<evidence type="ECO:0000256" key="2">
    <source>
        <dbReference type="ARBA" id="ARBA00022801"/>
    </source>
</evidence>
<dbReference type="GO" id="GO:0005737">
    <property type="term" value="C:cytoplasm"/>
    <property type="evidence" value="ECO:0007669"/>
    <property type="project" value="TreeGrafter"/>
</dbReference>
<keyword evidence="8" id="KW-1185">Reference proteome</keyword>
<accession>A0A6P8IY58</accession>
<feature type="compositionally biased region" description="Basic and acidic residues" evidence="5">
    <location>
        <begin position="695"/>
        <end position="704"/>
    </location>
</feature>
<feature type="compositionally biased region" description="Polar residues" evidence="5">
    <location>
        <begin position="705"/>
        <end position="724"/>
    </location>
</feature>
<feature type="compositionally biased region" description="Polar residues" evidence="5">
    <location>
        <begin position="776"/>
        <end position="791"/>
    </location>
</feature>
<dbReference type="PRINTS" id="PR00700">
    <property type="entry name" value="PRTYPHPHTASE"/>
</dbReference>
<dbReference type="InterPro" id="IPR000387">
    <property type="entry name" value="Tyr_Pase_dom"/>
</dbReference>
<organism evidence="8 9">
    <name type="scientific">Actinia tenebrosa</name>
    <name type="common">Australian red waratah sea anemone</name>
    <dbReference type="NCBI Taxonomy" id="6105"/>
    <lineage>
        <taxon>Eukaryota</taxon>
        <taxon>Metazoa</taxon>
        <taxon>Cnidaria</taxon>
        <taxon>Anthozoa</taxon>
        <taxon>Hexacorallia</taxon>
        <taxon>Actiniaria</taxon>
        <taxon>Actiniidae</taxon>
        <taxon>Actinia</taxon>
    </lineage>
</organism>
<name>A0A6P8IY58_ACTTE</name>
<dbReference type="GO" id="GO:0004726">
    <property type="term" value="F:non-membrane spanning protein tyrosine phosphatase activity"/>
    <property type="evidence" value="ECO:0007669"/>
    <property type="project" value="InterPro"/>
</dbReference>
<feature type="compositionally biased region" description="Polar residues" evidence="5">
    <location>
        <begin position="809"/>
        <end position="820"/>
    </location>
</feature>
<feature type="region of interest" description="Disordered" evidence="5">
    <location>
        <begin position="622"/>
        <end position="655"/>
    </location>
</feature>
<dbReference type="FunCoup" id="A0A6P8IY58">
    <property type="interactions" value="2988"/>
</dbReference>
<dbReference type="InParanoid" id="A0A6P8IY58"/>
<evidence type="ECO:0000313" key="8">
    <source>
        <dbReference type="Proteomes" id="UP000515163"/>
    </source>
</evidence>
<dbReference type="InterPro" id="IPR016130">
    <property type="entry name" value="Tyr_Pase_AS"/>
</dbReference>
<reference evidence="9" key="1">
    <citation type="submission" date="2025-08" db="UniProtKB">
        <authorList>
            <consortium name="RefSeq"/>
        </authorList>
    </citation>
    <scope>IDENTIFICATION</scope>
    <source>
        <tissue evidence="9">Tentacle</tissue>
    </source>
</reference>
<dbReference type="Pfam" id="PF00102">
    <property type="entry name" value="Y_phosphatase"/>
    <property type="match status" value="1"/>
</dbReference>
<dbReference type="SMART" id="SM00194">
    <property type="entry name" value="PTPc"/>
    <property type="match status" value="1"/>
</dbReference>
<dbReference type="SMART" id="SM00404">
    <property type="entry name" value="PTPc_motif"/>
    <property type="match status" value="1"/>
</dbReference>
<evidence type="ECO:0000259" key="6">
    <source>
        <dbReference type="PROSITE" id="PS50055"/>
    </source>
</evidence>
<feature type="region of interest" description="Disordered" evidence="5">
    <location>
        <begin position="763"/>
        <end position="791"/>
    </location>
</feature>
<feature type="domain" description="Tyrosine specific protein phosphatases" evidence="7">
    <location>
        <begin position="175"/>
        <end position="252"/>
    </location>
</feature>
<dbReference type="InterPro" id="IPR003595">
    <property type="entry name" value="Tyr_Pase_cat"/>
</dbReference>
<feature type="compositionally biased region" description="Low complexity" evidence="5">
    <location>
        <begin position="725"/>
        <end position="738"/>
    </location>
</feature>
<dbReference type="PANTHER" id="PTHR45983">
    <property type="entry name" value="TYROSINE PHOSPHATSE N18, PUTATIVE-RELATED"/>
    <property type="match status" value="1"/>
</dbReference>
<feature type="region of interest" description="Disordered" evidence="5">
    <location>
        <begin position="896"/>
        <end position="960"/>
    </location>
</feature>
<feature type="region of interest" description="Disordered" evidence="5">
    <location>
        <begin position="809"/>
        <end position="859"/>
    </location>
</feature>
<dbReference type="Gene3D" id="3.90.190.10">
    <property type="entry name" value="Protein tyrosine phosphatase superfamily"/>
    <property type="match status" value="2"/>
</dbReference>
<feature type="region of interest" description="Disordered" evidence="5">
    <location>
        <begin position="307"/>
        <end position="396"/>
    </location>
</feature>
<dbReference type="AlphaFoldDB" id="A0A6P8IY58"/>
<feature type="region of interest" description="Disordered" evidence="5">
    <location>
        <begin position="426"/>
        <end position="453"/>
    </location>
</feature>
<sequence length="960" mass="105568">MLSPTAIEGLKRFLQHAETLHPNNNPRRENGFAKEFQEIKDLTSRLKKDPSFSTKHGEKETNRTKNRYKDILPYDYTRIILPENNGIEGSDYINGNYIKGPTNEVVYLTAQGPLPNTVDDFWRMIISHKIQISQEEMGDGFVIRTLSAKSSKEDLKVTQFHYTAWPDHDVPRSATPLIELTMSFRAFVGSDNKVPVLVHCSAGCGRTGTICALDYARALIQLGRTDNFSVFNIVSSLRKQRIAMVQTKEQYELVYKAVKELVNDELKKQRVSGPTSYYVNVEIGKEAKEDNTYENVDFIRSIQRLHQEEKNASRKPVREPPPSANMAVIPAPKKDVVLSDKSNLLVSKKDNNETSEGKEKTQQLSKRPSKENLVQSSTQSSKPLPNQKTTSSYENVLPLSVSSKPPLAPRPAQNYVNVVIGSSSEKDDDYVNIPVPNAKNKPASKPAGANSTILDGNQAQTVPFSMKPDIAKKQTSKNGADYEIPPSSQEIPRKATTEPDYVISPIFTKPDATAPRPQVKEGQLIDLEEPGLQSSKGYPAYKSKLVKQNSFDKAPIPNELSPDLHASSTIKPTKTNRPSGQHSLIEALDSPGSADKVINNPFCEVSKEPQVKARHSTGVEAVVSDGLLGKPEKPTVNPRRLSEGSNVTSKKNTQDGFFGTYSVVEEKAVAKEQENILKPQPLARPALVKPYSESTHQRYHDKCTSDSSGPIQKANSTENVNTRISNEQSSVNSDSSDYALVSSPYLSKKSGSSMSSLYTIADNKPVTTKPPAALRRSNSGVLTSGSNSTSNVEGLYATVCARTKKRTPLSTDTWTSNGDLHSQERNLTRSQNSTSSLRSLTSTSSNDSSEDIPPVPVKTMDAFMSPGDEDDAYEAVQRSSVKSSTMDRFKNKARNILNSGSQVPKISIGKRNASPLNTPRSASPDLGERGASYATCQLGYGNRVTKPSGPRSCPEHWPKF</sequence>
<keyword evidence="2" id="KW-0378">Hydrolase</keyword>
<protein>
    <recommendedName>
        <fullName evidence="1">protein-tyrosine-phosphatase</fullName>
        <ecNumber evidence="1">3.1.3.48</ecNumber>
    </recommendedName>
</protein>
<evidence type="ECO:0000259" key="7">
    <source>
        <dbReference type="PROSITE" id="PS50056"/>
    </source>
</evidence>
<dbReference type="KEGG" id="aten:116306474"/>
<evidence type="ECO:0000256" key="3">
    <source>
        <dbReference type="ARBA" id="ARBA00022912"/>
    </source>
</evidence>
<feature type="compositionally biased region" description="Basic and acidic residues" evidence="5">
    <location>
        <begin position="347"/>
        <end position="361"/>
    </location>
</feature>
<dbReference type="SUPFAM" id="SSF52799">
    <property type="entry name" value="(Phosphotyrosine protein) phosphatases II"/>
    <property type="match status" value="1"/>
</dbReference>
<proteinExistence type="inferred from homology"/>
<dbReference type="PROSITE" id="PS50055">
    <property type="entry name" value="TYR_PHOSPHATASE_PTP"/>
    <property type="match status" value="1"/>
</dbReference>
<dbReference type="PROSITE" id="PS50056">
    <property type="entry name" value="TYR_PHOSPHATASE_2"/>
    <property type="match status" value="1"/>
</dbReference>
<dbReference type="PANTHER" id="PTHR45983:SF4">
    <property type="entry name" value="TYROSINE-PROTEIN PHOSPHATASE NON-RECEPTOR TYPE 18"/>
    <property type="match status" value="1"/>
</dbReference>
<feature type="region of interest" description="Disordered" evidence="5">
    <location>
        <begin position="467"/>
        <end position="498"/>
    </location>
</feature>
<feature type="domain" description="Tyrosine-protein phosphatase" evidence="6">
    <location>
        <begin position="32"/>
        <end position="261"/>
    </location>
</feature>
<feature type="compositionally biased region" description="Polar residues" evidence="5">
    <location>
        <begin position="643"/>
        <end position="655"/>
    </location>
</feature>
<evidence type="ECO:0000256" key="4">
    <source>
        <dbReference type="ARBA" id="ARBA00034734"/>
    </source>
</evidence>
<dbReference type="InterPro" id="IPR047170">
    <property type="entry name" value="PTN12/18/22"/>
</dbReference>
<feature type="region of interest" description="Disordered" evidence="5">
    <location>
        <begin position="553"/>
        <end position="592"/>
    </location>
</feature>
<feature type="compositionally biased region" description="Polar residues" evidence="5">
    <location>
        <begin position="566"/>
        <end position="582"/>
    </location>
</feature>
<dbReference type="InterPro" id="IPR029021">
    <property type="entry name" value="Prot-tyrosine_phosphatase-like"/>
</dbReference>
<dbReference type="EC" id="3.1.3.48" evidence="1"/>
<evidence type="ECO:0000256" key="1">
    <source>
        <dbReference type="ARBA" id="ARBA00013064"/>
    </source>
</evidence>
<dbReference type="RefSeq" id="XP_031572401.1">
    <property type="nucleotide sequence ID" value="XM_031716541.1"/>
</dbReference>
<feature type="compositionally biased region" description="Polar residues" evidence="5">
    <location>
        <begin position="362"/>
        <end position="394"/>
    </location>
</feature>
<dbReference type="Proteomes" id="UP000515163">
    <property type="component" value="Unplaced"/>
</dbReference>
<feature type="compositionally biased region" description="Basic and acidic residues" evidence="5">
    <location>
        <begin position="307"/>
        <end position="318"/>
    </location>
</feature>
<keyword evidence="3" id="KW-0904">Protein phosphatase</keyword>
<evidence type="ECO:0000256" key="5">
    <source>
        <dbReference type="SAM" id="MobiDB-lite"/>
    </source>
</evidence>
<comment type="similarity">
    <text evidence="4">Belongs to the protein-tyrosine phosphatase family. Non-receptor class 4 subfamily.</text>
</comment>
<dbReference type="PROSITE" id="PS00383">
    <property type="entry name" value="TYR_PHOSPHATASE_1"/>
    <property type="match status" value="1"/>
</dbReference>
<feature type="region of interest" description="Disordered" evidence="5">
    <location>
        <begin position="690"/>
        <end position="738"/>
    </location>
</feature>